<keyword evidence="2" id="KW-1185">Reference proteome</keyword>
<dbReference type="NCBIfam" id="NF006133">
    <property type="entry name" value="PRK08278.1"/>
    <property type="match status" value="1"/>
</dbReference>
<comment type="caution">
    <text evidence="1">The sequence shown here is derived from an EMBL/GenBank/DDBJ whole genome shotgun (WGS) entry which is preliminary data.</text>
</comment>
<dbReference type="PANTHER" id="PTHR42808">
    <property type="entry name" value="HYDROXYSTEROID DEHYDROGENASE-LIKE PROTEIN 2"/>
    <property type="match status" value="1"/>
</dbReference>
<dbReference type="SUPFAM" id="SSF51735">
    <property type="entry name" value="NAD(P)-binding Rossmann-fold domains"/>
    <property type="match status" value="1"/>
</dbReference>
<dbReference type="EMBL" id="BAABKZ010000002">
    <property type="protein sequence ID" value="GAA5092078.1"/>
    <property type="molecule type" value="Genomic_DNA"/>
</dbReference>
<dbReference type="InterPro" id="IPR002347">
    <property type="entry name" value="SDR_fam"/>
</dbReference>
<reference evidence="2" key="1">
    <citation type="journal article" date="2019" name="Int. J. Syst. Evol. Microbiol.">
        <title>The Global Catalogue of Microorganisms (GCM) 10K type strain sequencing project: providing services to taxonomists for standard genome sequencing and annotation.</title>
        <authorList>
            <consortium name="The Broad Institute Genomics Platform"/>
            <consortium name="The Broad Institute Genome Sequencing Center for Infectious Disease"/>
            <person name="Wu L."/>
            <person name="Ma J."/>
        </authorList>
    </citation>
    <scope>NUCLEOTIDE SEQUENCE [LARGE SCALE GENOMIC DNA]</scope>
    <source>
        <strain evidence="2">JCM 18959</strain>
    </source>
</reference>
<dbReference type="PRINTS" id="PR00081">
    <property type="entry name" value="GDHRDH"/>
</dbReference>
<name>A0ABP9MBW0_9MICO</name>
<dbReference type="InterPro" id="IPR051935">
    <property type="entry name" value="HSDL2"/>
</dbReference>
<dbReference type="Gene3D" id="3.40.50.720">
    <property type="entry name" value="NAD(P)-binding Rossmann-like Domain"/>
    <property type="match status" value="1"/>
</dbReference>
<dbReference type="Pfam" id="PF00106">
    <property type="entry name" value="adh_short"/>
    <property type="match status" value="1"/>
</dbReference>
<sequence>MTLSSLELHGTLKGKTIVMSGGSRGIGLAIALRAARDGANIVLLAKTDKPDPRLNGTIHDAAAQIEVAGGRAIAVVGDVRSDDDVAAAAAAAVDSFGGIDICVNNASALRMRGTLGLTPAQYDLMQDINTRGTFMLTRACLPHLRESENPHVLTLSPPLNLTSQRWLAEFPGYLLSKYGMSLVTLTIAAEFASAGIAANSLWPRTTIGTDAVRNLLGGDEALARARRPEIMADAAYAILTTRSRARTGQLLIDDDVLREAGVTDFSGYAYSGRDEGLDGDFFLD</sequence>
<dbReference type="Proteomes" id="UP001501407">
    <property type="component" value="Unassembled WGS sequence"/>
</dbReference>
<evidence type="ECO:0000313" key="1">
    <source>
        <dbReference type="EMBL" id="GAA5092078.1"/>
    </source>
</evidence>
<protein>
    <submittedName>
        <fullName evidence="1">NAD(P)-dependent oxidoreductase</fullName>
    </submittedName>
</protein>
<dbReference type="InterPro" id="IPR036291">
    <property type="entry name" value="NAD(P)-bd_dom_sf"/>
</dbReference>
<organism evidence="1 2">
    <name type="scientific">Microbacterium yannicii</name>
    <dbReference type="NCBI Taxonomy" id="671622"/>
    <lineage>
        <taxon>Bacteria</taxon>
        <taxon>Bacillati</taxon>
        <taxon>Actinomycetota</taxon>
        <taxon>Actinomycetes</taxon>
        <taxon>Micrococcales</taxon>
        <taxon>Microbacteriaceae</taxon>
        <taxon>Microbacterium</taxon>
    </lineage>
</organism>
<evidence type="ECO:0000313" key="2">
    <source>
        <dbReference type="Proteomes" id="UP001501407"/>
    </source>
</evidence>
<gene>
    <name evidence="1" type="ORF">GCM10025760_20240</name>
</gene>
<accession>A0ABP9MBW0</accession>
<dbReference type="RefSeq" id="WP_194414802.1">
    <property type="nucleotide sequence ID" value="NZ_BAABKZ010000002.1"/>
</dbReference>
<proteinExistence type="predicted"/>
<dbReference type="PANTHER" id="PTHR42808:SF3">
    <property type="entry name" value="HYDROXYSTEROID DEHYDROGENASE-LIKE PROTEIN 2"/>
    <property type="match status" value="1"/>
</dbReference>